<keyword evidence="12" id="KW-0670">Pyruvate</keyword>
<dbReference type="GO" id="GO:0051301">
    <property type="term" value="P:cell division"/>
    <property type="evidence" value="ECO:0007669"/>
    <property type="project" value="UniProtKB-KW"/>
</dbReference>
<dbReference type="CDD" id="cd01555">
    <property type="entry name" value="UdpNAET"/>
    <property type="match status" value="1"/>
</dbReference>
<feature type="binding site" evidence="12">
    <location>
        <begin position="22"/>
        <end position="23"/>
    </location>
    <ligand>
        <name>phosphoenolpyruvate</name>
        <dbReference type="ChEBI" id="CHEBI:58702"/>
    </ligand>
</feature>
<dbReference type="InterPro" id="IPR050068">
    <property type="entry name" value="MurA_subfamily"/>
</dbReference>
<comment type="pathway">
    <text evidence="2 12">Cell wall biogenesis; peptidoglycan biosynthesis.</text>
</comment>
<organism evidence="14 15">
    <name type="scientific">Eiseniibacteriota bacterium</name>
    <dbReference type="NCBI Taxonomy" id="2212470"/>
    <lineage>
        <taxon>Bacteria</taxon>
        <taxon>Candidatus Eiseniibacteriota</taxon>
    </lineage>
</organism>
<evidence type="ECO:0000256" key="9">
    <source>
        <dbReference type="ARBA" id="ARBA00023316"/>
    </source>
</evidence>
<dbReference type="HAMAP" id="MF_00111">
    <property type="entry name" value="MurA"/>
    <property type="match status" value="1"/>
</dbReference>
<evidence type="ECO:0000259" key="13">
    <source>
        <dbReference type="Pfam" id="PF00275"/>
    </source>
</evidence>
<keyword evidence="7 12" id="KW-0573">Peptidoglycan synthesis</keyword>
<dbReference type="InterPro" id="IPR036968">
    <property type="entry name" value="Enolpyruvate_Tfrase_sf"/>
</dbReference>
<evidence type="ECO:0000256" key="5">
    <source>
        <dbReference type="ARBA" id="ARBA00022679"/>
    </source>
</evidence>
<dbReference type="AlphaFoldDB" id="A0A538T4G7"/>
<feature type="binding site" evidence="12">
    <location>
        <position position="326"/>
    </location>
    <ligand>
        <name>UDP-N-acetyl-alpha-D-glucosamine</name>
        <dbReference type="ChEBI" id="CHEBI:57705"/>
    </ligand>
</feature>
<dbReference type="GO" id="GO:0071555">
    <property type="term" value="P:cell wall organization"/>
    <property type="evidence" value="ECO:0007669"/>
    <property type="project" value="UniProtKB-KW"/>
</dbReference>
<dbReference type="UniPathway" id="UPA00219"/>
<reference evidence="14 15" key="1">
    <citation type="journal article" date="2019" name="Nat. Microbiol.">
        <title>Mediterranean grassland soil C-N compound turnover is dependent on rainfall and depth, and is mediated by genomically divergent microorganisms.</title>
        <authorList>
            <person name="Diamond S."/>
            <person name="Andeer P.F."/>
            <person name="Li Z."/>
            <person name="Crits-Christoph A."/>
            <person name="Burstein D."/>
            <person name="Anantharaman K."/>
            <person name="Lane K.R."/>
            <person name="Thomas B.C."/>
            <person name="Pan C."/>
            <person name="Northen T.R."/>
            <person name="Banfield J.F."/>
        </authorList>
    </citation>
    <scope>NUCLEOTIDE SEQUENCE [LARGE SCALE GENOMIC DNA]</scope>
    <source>
        <strain evidence="14">WS_2</strain>
    </source>
</reference>
<proteinExistence type="inferred from homology"/>
<dbReference type="Gene3D" id="3.65.10.10">
    <property type="entry name" value="Enolpyruvate transferase domain"/>
    <property type="match status" value="2"/>
</dbReference>
<keyword evidence="6 12" id="KW-0133">Cell shape</keyword>
<evidence type="ECO:0000256" key="3">
    <source>
        <dbReference type="ARBA" id="ARBA00022490"/>
    </source>
</evidence>
<dbReference type="PANTHER" id="PTHR43783">
    <property type="entry name" value="UDP-N-ACETYLGLUCOSAMINE 1-CARBOXYVINYLTRANSFERASE"/>
    <property type="match status" value="1"/>
</dbReference>
<feature type="active site" description="Proton donor" evidence="12">
    <location>
        <position position="116"/>
    </location>
</feature>
<evidence type="ECO:0000256" key="8">
    <source>
        <dbReference type="ARBA" id="ARBA00023306"/>
    </source>
</evidence>
<evidence type="ECO:0000256" key="1">
    <source>
        <dbReference type="ARBA" id="ARBA00004496"/>
    </source>
</evidence>
<evidence type="ECO:0000256" key="11">
    <source>
        <dbReference type="ARBA" id="ARBA00047527"/>
    </source>
</evidence>
<dbReference type="GO" id="GO:0009252">
    <property type="term" value="P:peptidoglycan biosynthetic process"/>
    <property type="evidence" value="ECO:0007669"/>
    <property type="project" value="UniProtKB-UniRule"/>
</dbReference>
<evidence type="ECO:0000256" key="10">
    <source>
        <dbReference type="ARBA" id="ARBA00038367"/>
    </source>
</evidence>
<keyword evidence="5 12" id="KW-0808">Transferase</keyword>
<comment type="function">
    <text evidence="12">Cell wall formation. Adds enolpyruvyl to UDP-N-acetylglucosamine.</text>
</comment>
<dbReference type="EC" id="2.5.1.7" evidence="12"/>
<dbReference type="InterPro" id="IPR013792">
    <property type="entry name" value="RNA3'P_cycl/enolpyr_Trfase_a/b"/>
</dbReference>
<feature type="binding site" evidence="12">
    <location>
        <position position="304"/>
    </location>
    <ligand>
        <name>UDP-N-acetyl-alpha-D-glucosamine</name>
        <dbReference type="ChEBI" id="CHEBI:57705"/>
    </ligand>
</feature>
<keyword evidence="4 12" id="KW-0132">Cell division</keyword>
<dbReference type="NCBIfam" id="NF006873">
    <property type="entry name" value="PRK09369.1"/>
    <property type="match status" value="1"/>
</dbReference>
<dbReference type="Proteomes" id="UP000317716">
    <property type="component" value="Unassembled WGS sequence"/>
</dbReference>
<dbReference type="InterPro" id="IPR001986">
    <property type="entry name" value="Enolpyruvate_Tfrase_dom"/>
</dbReference>
<dbReference type="PANTHER" id="PTHR43783:SF1">
    <property type="entry name" value="UDP-N-ACETYLGLUCOSAMINE 1-CARBOXYVINYLTRANSFERASE"/>
    <property type="match status" value="1"/>
</dbReference>
<keyword evidence="8 12" id="KW-0131">Cell cycle</keyword>
<dbReference type="GO" id="GO:0008760">
    <property type="term" value="F:UDP-N-acetylglucosamine 1-carboxyvinyltransferase activity"/>
    <property type="evidence" value="ECO:0007669"/>
    <property type="project" value="UniProtKB-UniRule"/>
</dbReference>
<dbReference type="InterPro" id="IPR005750">
    <property type="entry name" value="UDP_GlcNAc_COvinyl_MurA"/>
</dbReference>
<dbReference type="Pfam" id="PF00275">
    <property type="entry name" value="EPSP_synthase"/>
    <property type="match status" value="1"/>
</dbReference>
<feature type="domain" description="Enolpyruvate transferase" evidence="13">
    <location>
        <begin position="7"/>
        <end position="405"/>
    </location>
</feature>
<feature type="modified residue" description="2-(S-cysteinyl)pyruvic acid O-phosphothioketal" evidence="12">
    <location>
        <position position="116"/>
    </location>
</feature>
<evidence type="ECO:0000313" key="14">
    <source>
        <dbReference type="EMBL" id="TMQ58520.1"/>
    </source>
</evidence>
<evidence type="ECO:0000256" key="6">
    <source>
        <dbReference type="ARBA" id="ARBA00022960"/>
    </source>
</evidence>
<keyword evidence="9 12" id="KW-0961">Cell wall biogenesis/degradation</keyword>
<evidence type="ECO:0000256" key="12">
    <source>
        <dbReference type="HAMAP-Rule" id="MF_00111"/>
    </source>
</evidence>
<evidence type="ECO:0000256" key="7">
    <source>
        <dbReference type="ARBA" id="ARBA00022984"/>
    </source>
</evidence>
<dbReference type="SUPFAM" id="SSF55205">
    <property type="entry name" value="EPT/RTPC-like"/>
    <property type="match status" value="1"/>
</dbReference>
<feature type="binding site" evidence="12">
    <location>
        <position position="92"/>
    </location>
    <ligand>
        <name>UDP-N-acetyl-alpha-D-glucosamine</name>
        <dbReference type="ChEBI" id="CHEBI:57705"/>
    </ligand>
</feature>
<comment type="caution">
    <text evidence="12">Lacks conserved residue(s) required for the propagation of feature annotation.</text>
</comment>
<evidence type="ECO:0000256" key="2">
    <source>
        <dbReference type="ARBA" id="ARBA00004752"/>
    </source>
</evidence>
<dbReference type="EMBL" id="VBOS01000074">
    <property type="protein sequence ID" value="TMQ58520.1"/>
    <property type="molecule type" value="Genomic_DNA"/>
</dbReference>
<dbReference type="GO" id="GO:0008360">
    <property type="term" value="P:regulation of cell shape"/>
    <property type="evidence" value="ECO:0007669"/>
    <property type="project" value="UniProtKB-KW"/>
</dbReference>
<comment type="subcellular location">
    <subcellularLocation>
        <location evidence="1 12">Cytoplasm</location>
    </subcellularLocation>
</comment>
<gene>
    <name evidence="12 14" type="primary">murA</name>
    <name evidence="14" type="ORF">E6K72_02485</name>
</gene>
<protein>
    <recommendedName>
        <fullName evidence="12">UDP-N-acetylglucosamine 1-carboxyvinyltransferase</fullName>
        <ecNumber evidence="12">2.5.1.7</ecNumber>
    </recommendedName>
    <alternativeName>
        <fullName evidence="12">Enoylpyruvate transferase</fullName>
    </alternativeName>
    <alternativeName>
        <fullName evidence="12">UDP-N-acetylglucosamine enolpyruvyl transferase</fullName>
        <shortName evidence="12">EPT</shortName>
    </alternativeName>
</protein>
<dbReference type="GO" id="GO:0005737">
    <property type="term" value="C:cytoplasm"/>
    <property type="evidence" value="ECO:0007669"/>
    <property type="project" value="UniProtKB-SubCell"/>
</dbReference>
<name>A0A538T4G7_UNCEI</name>
<evidence type="ECO:0000256" key="4">
    <source>
        <dbReference type="ARBA" id="ARBA00022618"/>
    </source>
</evidence>
<comment type="similarity">
    <text evidence="10 12">Belongs to the EPSP synthase family. MurA subfamily.</text>
</comment>
<accession>A0A538T4G7</accession>
<dbReference type="NCBIfam" id="TIGR01072">
    <property type="entry name" value="murA"/>
    <property type="match status" value="1"/>
</dbReference>
<keyword evidence="3 12" id="KW-0963">Cytoplasm</keyword>
<comment type="caution">
    <text evidence="14">The sequence shown here is derived from an EMBL/GenBank/DDBJ whole genome shotgun (WGS) entry which is preliminary data.</text>
</comment>
<dbReference type="GO" id="GO:0019277">
    <property type="term" value="P:UDP-N-acetylgalactosamine biosynthetic process"/>
    <property type="evidence" value="ECO:0007669"/>
    <property type="project" value="InterPro"/>
</dbReference>
<evidence type="ECO:0000313" key="15">
    <source>
        <dbReference type="Proteomes" id="UP000317716"/>
    </source>
</evidence>
<sequence>MDALVIRGGKPLQGRVLISGAKNAALPVMAATLLTPGVHTLRNVPLLRDTRTMADVLEKLGARIELGARACRIDTTNITSVEAPYDLVRTMRASIYVLGPLLARYGNARVSLPGGCAWGPRPVNLHLEGLKAMGAALEIDHGYIVGREVRLKGASFNFDVVSVGATAQLMMAAVRATGRTVLDNVALEPDITVLGDVLNRCGARISGLGTRRLVIEGVRELEPIDTTIIPDRIEAQTFLAAAAITGGSITLESCDPGDMAAAIQKLEETGCEILADANEVTITGPRRPHAVDVTTAPFPGFPTDMQAQMMALCSVADGTSVITDTIYLDRFTHVPELGRLGARIELKGNTAVVRGVERLSGAPVMATDIRASAALVLAALIAEGETRISRIYHLDRGYEALDQKLIKLGASIERIRE</sequence>
<comment type="catalytic activity">
    <reaction evidence="11 12">
        <text>phosphoenolpyruvate + UDP-N-acetyl-alpha-D-glucosamine = UDP-N-acetyl-3-O-(1-carboxyvinyl)-alpha-D-glucosamine + phosphate</text>
        <dbReference type="Rhea" id="RHEA:18681"/>
        <dbReference type="ChEBI" id="CHEBI:43474"/>
        <dbReference type="ChEBI" id="CHEBI:57705"/>
        <dbReference type="ChEBI" id="CHEBI:58702"/>
        <dbReference type="ChEBI" id="CHEBI:68483"/>
        <dbReference type="EC" id="2.5.1.7"/>
    </reaction>
</comment>